<dbReference type="Proteomes" id="UP000218209">
    <property type="component" value="Unassembled WGS sequence"/>
</dbReference>
<dbReference type="InterPro" id="IPR018357">
    <property type="entry name" value="Hexapep_transf_CS"/>
</dbReference>
<dbReference type="Gene3D" id="2.160.10.10">
    <property type="entry name" value="Hexapeptide repeat proteins"/>
    <property type="match status" value="1"/>
</dbReference>
<evidence type="ECO:0000256" key="4">
    <source>
        <dbReference type="ARBA" id="ARBA00023315"/>
    </source>
</evidence>
<dbReference type="CDD" id="cd03357">
    <property type="entry name" value="LbH_MAT_GAT"/>
    <property type="match status" value="1"/>
</dbReference>
<dbReference type="SUPFAM" id="SSF51161">
    <property type="entry name" value="Trimeric LpxA-like enzymes"/>
    <property type="match status" value="1"/>
</dbReference>
<proteinExistence type="inferred from homology"/>
<evidence type="ECO:0000256" key="2">
    <source>
        <dbReference type="ARBA" id="ARBA00022679"/>
    </source>
</evidence>
<evidence type="ECO:0000256" key="3">
    <source>
        <dbReference type="ARBA" id="ARBA00022737"/>
    </source>
</evidence>
<keyword evidence="2" id="KW-0808">Transferase</keyword>
<evidence type="ECO:0000313" key="8">
    <source>
        <dbReference type="Proteomes" id="UP000218209"/>
    </source>
</evidence>
<reference evidence="7 8" key="1">
    <citation type="submission" date="2017-03" db="EMBL/GenBank/DDBJ databases">
        <title>WGS assembly of Porphyra umbilicalis.</title>
        <authorList>
            <person name="Brawley S.H."/>
            <person name="Blouin N.A."/>
            <person name="Ficko-Blean E."/>
            <person name="Wheeler G.L."/>
            <person name="Lohr M."/>
            <person name="Goodson H.V."/>
            <person name="Jenkins J.W."/>
            <person name="Blaby-Haas C.E."/>
            <person name="Helliwell K.E."/>
            <person name="Chan C."/>
            <person name="Marriage T."/>
            <person name="Bhattacharya D."/>
            <person name="Klein A.S."/>
            <person name="Badis Y."/>
            <person name="Brodie J."/>
            <person name="Cao Y."/>
            <person name="Collen J."/>
            <person name="Dittami S.M."/>
            <person name="Gachon C.M."/>
            <person name="Green B.R."/>
            <person name="Karpowicz S."/>
            <person name="Kim J.W."/>
            <person name="Kudahl U."/>
            <person name="Lin S."/>
            <person name="Michel G."/>
            <person name="Mittag M."/>
            <person name="Olson B.J."/>
            <person name="Pangilinan J."/>
            <person name="Peng Y."/>
            <person name="Qiu H."/>
            <person name="Shu S."/>
            <person name="Singer J.T."/>
            <person name="Smith A.G."/>
            <person name="Sprecher B.N."/>
            <person name="Wagner V."/>
            <person name="Wang W."/>
            <person name="Wang Z.-Y."/>
            <person name="Yan J."/>
            <person name="Yarish C."/>
            <person name="Zoeuner-Riek S."/>
            <person name="Zhuang Y."/>
            <person name="Zou Y."/>
            <person name="Lindquist E.A."/>
            <person name="Grimwood J."/>
            <person name="Barry K."/>
            <person name="Rokhsar D.S."/>
            <person name="Schmutz J."/>
            <person name="Stiller J.W."/>
            <person name="Grossman A.R."/>
            <person name="Prochnik S.E."/>
        </authorList>
    </citation>
    <scope>NUCLEOTIDE SEQUENCE [LARGE SCALE GENOMIC DNA]</scope>
    <source>
        <strain evidence="7">4086291</strain>
    </source>
</reference>
<dbReference type="InterPro" id="IPR039369">
    <property type="entry name" value="LacA-like"/>
</dbReference>
<accession>A0A1X6NR95</accession>
<dbReference type="InterPro" id="IPR011004">
    <property type="entry name" value="Trimer_LpxA-like_sf"/>
</dbReference>
<dbReference type="Pfam" id="PF12464">
    <property type="entry name" value="Mac"/>
    <property type="match status" value="1"/>
</dbReference>
<name>A0A1X6NR95_PORUM</name>
<sequence>MAVPISSGRGARETPGLEAVQRASARPTRPRATRCLPHPPCTRPLPAGTFCPYALSLLDAVWSVSFAVPLPCLVVPPVGAASRAAAAGRAAPCRLDRCGQTVGRPRRVTMPDTGVADTNGAVATDSRSHKERMLAGDNYWCADPELVRMRAEAMVLCRELADADPHDAALNQSIVGRLFGKVGHTCIVTPPLRVDYGSFVTIGDNFYCNFDCIILDCAPVTIGDNVLLGPGVQLYAATHPTNPSHRDAGKEFAFPIVIGDGVWVGGRSIVNSGVTIGAHSVIGSGSVVTRDVPPNVVAVGSPAVPIKPVDGLSDADAAAAWSEVWAARKRKLEKERRDAEAMEQWEKQQA</sequence>
<evidence type="ECO:0000259" key="6">
    <source>
        <dbReference type="SMART" id="SM01266"/>
    </source>
</evidence>
<dbReference type="Pfam" id="PF00132">
    <property type="entry name" value="Hexapep"/>
    <property type="match status" value="1"/>
</dbReference>
<protein>
    <recommendedName>
        <fullName evidence="6">Maltose/galactoside acetyltransferase domain-containing protein</fullName>
    </recommendedName>
</protein>
<keyword evidence="8" id="KW-1185">Reference proteome</keyword>
<dbReference type="FunFam" id="2.160.10.10:FF:000025">
    <property type="entry name" value="Hexapeptide-repeat containing-acetyltransferase"/>
    <property type="match status" value="1"/>
</dbReference>
<dbReference type="OrthoDB" id="25818at2759"/>
<dbReference type="PANTHER" id="PTHR43017">
    <property type="entry name" value="GALACTOSIDE O-ACETYLTRANSFERASE"/>
    <property type="match status" value="1"/>
</dbReference>
<dbReference type="PANTHER" id="PTHR43017:SF1">
    <property type="entry name" value="ACETYLTRANSFERASE YJL218W-RELATED"/>
    <property type="match status" value="1"/>
</dbReference>
<evidence type="ECO:0000256" key="5">
    <source>
        <dbReference type="SAM" id="MobiDB-lite"/>
    </source>
</evidence>
<keyword evidence="3" id="KW-0677">Repeat</keyword>
<evidence type="ECO:0000256" key="1">
    <source>
        <dbReference type="ARBA" id="ARBA00007274"/>
    </source>
</evidence>
<feature type="region of interest" description="Disordered" evidence="5">
    <location>
        <begin position="1"/>
        <end position="39"/>
    </location>
</feature>
<comment type="similarity">
    <text evidence="1">Belongs to the transferase hexapeptide repeat family.</text>
</comment>
<evidence type="ECO:0000313" key="7">
    <source>
        <dbReference type="EMBL" id="OSX71118.1"/>
    </source>
</evidence>
<feature type="domain" description="Maltose/galactoside acetyltransferase" evidence="6">
    <location>
        <begin position="130"/>
        <end position="184"/>
    </location>
</feature>
<dbReference type="AlphaFoldDB" id="A0A1X6NR95"/>
<gene>
    <name evidence="7" type="ORF">BU14_0592s0012</name>
</gene>
<organism evidence="7 8">
    <name type="scientific">Porphyra umbilicalis</name>
    <name type="common">Purple laver</name>
    <name type="synonym">Red alga</name>
    <dbReference type="NCBI Taxonomy" id="2786"/>
    <lineage>
        <taxon>Eukaryota</taxon>
        <taxon>Rhodophyta</taxon>
        <taxon>Bangiophyceae</taxon>
        <taxon>Bangiales</taxon>
        <taxon>Bangiaceae</taxon>
        <taxon>Porphyra</taxon>
    </lineage>
</organism>
<keyword evidence="4" id="KW-0012">Acyltransferase</keyword>
<dbReference type="GO" id="GO:0008870">
    <property type="term" value="F:galactoside O-acetyltransferase activity"/>
    <property type="evidence" value="ECO:0007669"/>
    <property type="project" value="TreeGrafter"/>
</dbReference>
<dbReference type="PROSITE" id="PS00101">
    <property type="entry name" value="HEXAPEP_TRANSFERASES"/>
    <property type="match status" value="1"/>
</dbReference>
<dbReference type="SMART" id="SM01266">
    <property type="entry name" value="Mac"/>
    <property type="match status" value="1"/>
</dbReference>
<dbReference type="InterPro" id="IPR001451">
    <property type="entry name" value="Hexapep"/>
</dbReference>
<dbReference type="EMBL" id="KV919169">
    <property type="protein sequence ID" value="OSX71118.1"/>
    <property type="molecule type" value="Genomic_DNA"/>
</dbReference>
<dbReference type="InterPro" id="IPR024688">
    <property type="entry name" value="Mac_dom"/>
</dbReference>